<evidence type="ECO:0000313" key="1">
    <source>
        <dbReference type="EMBL" id="XPM65400.1"/>
    </source>
</evidence>
<reference evidence="1 2" key="1">
    <citation type="journal article" date="2016" name="Genome Announc.">
        <title>Draft Genome Sequence of the Thermotolerant Cyanobacterium Desertifilum sp. IPPAS B-1220.</title>
        <authorList>
            <person name="Mironov K.S."/>
            <person name="Sinetova M.A."/>
            <person name="Bolatkhan K."/>
            <person name="Zayadan B.K."/>
            <person name="Ustinova V.V."/>
            <person name="Kupriyanova E.V."/>
            <person name="Skrypnik A.N."/>
            <person name="Gogoleva N.E."/>
            <person name="Gogolev Y.V."/>
            <person name="Los D.A."/>
        </authorList>
    </citation>
    <scope>NUCLEOTIDE SEQUENCE [LARGE SCALE GENOMIC DNA]</scope>
    <source>
        <strain evidence="1 2">IPPAS B-1220</strain>
    </source>
</reference>
<keyword evidence="2" id="KW-1185">Reference proteome</keyword>
<dbReference type="EMBL" id="CP182909">
    <property type="protein sequence ID" value="XPM65400.1"/>
    <property type="molecule type" value="Genomic_DNA"/>
</dbReference>
<dbReference type="Proteomes" id="UP000095472">
    <property type="component" value="Chromosome"/>
</dbReference>
<gene>
    <name evidence="1" type="ORF">BH720_006715</name>
</gene>
<proteinExistence type="predicted"/>
<name>A0ACD5GXP9_9CYAN</name>
<protein>
    <submittedName>
        <fullName evidence="1">Twin-arginine translocation signal domain-containing protein</fullName>
    </submittedName>
</protein>
<organism evidence="1 2">
    <name type="scientific">Desertifilum tharense IPPAS B-1220</name>
    <dbReference type="NCBI Taxonomy" id="1781255"/>
    <lineage>
        <taxon>Bacteria</taxon>
        <taxon>Bacillati</taxon>
        <taxon>Cyanobacteriota</taxon>
        <taxon>Cyanophyceae</taxon>
        <taxon>Desertifilales</taxon>
        <taxon>Desertifilaceae</taxon>
        <taxon>Desertifilum</taxon>
    </lineage>
</organism>
<evidence type="ECO:0000313" key="2">
    <source>
        <dbReference type="Proteomes" id="UP000095472"/>
    </source>
</evidence>
<sequence length="66" mass="7262">MVSYSRRQFLRFASLSLASLGLSQFPLWQQGDRYGKVLAQGSSRKVALLVGINQYSSAPSKVALPM</sequence>
<accession>A0ACD5GXP9</accession>